<name>A0A4R7Q556_9FLAO</name>
<dbReference type="CDD" id="cd11524">
    <property type="entry name" value="SYLF"/>
    <property type="match status" value="1"/>
</dbReference>
<dbReference type="RefSeq" id="WP_133756186.1">
    <property type="nucleotide sequence ID" value="NZ_SOBW01000007.1"/>
</dbReference>
<dbReference type="Proteomes" id="UP000294689">
    <property type="component" value="Unassembled WGS sequence"/>
</dbReference>
<reference evidence="2 3" key="1">
    <citation type="submission" date="2019-03" db="EMBL/GenBank/DDBJ databases">
        <title>Genomic Encyclopedia of Archaeal and Bacterial Type Strains, Phase II (KMG-II): from individual species to whole genera.</title>
        <authorList>
            <person name="Goeker M."/>
        </authorList>
    </citation>
    <scope>NUCLEOTIDE SEQUENCE [LARGE SCALE GENOMIC DNA]</scope>
    <source>
        <strain evidence="2 3">DSM 28135</strain>
    </source>
</reference>
<keyword evidence="1" id="KW-0732">Signal</keyword>
<comment type="caution">
    <text evidence="2">The sequence shown here is derived from an EMBL/GenBank/DDBJ whole genome shotgun (WGS) entry which is preliminary data.</text>
</comment>
<sequence>MKTLKQFTLVACMIFTCGVFAQNEKDQKIMSDAENAKMELIEADETLSDYFDSAAGYVIFPNVGEGGFIISGASGNGVVYENGIAIGMADLKKVDIGFQAGGQAIIEVIFFESEADLAEFKEGHFEFSAEASAVAVKSGVAVTAGYNDGVVAFALPKAGLMADASVGGQKFSFKSF</sequence>
<keyword evidence="3" id="KW-1185">Reference proteome</keyword>
<dbReference type="EMBL" id="SOBW01000007">
    <property type="protein sequence ID" value="TDU42667.1"/>
    <property type="molecule type" value="Genomic_DNA"/>
</dbReference>
<dbReference type="AlphaFoldDB" id="A0A4R7Q556"/>
<evidence type="ECO:0000313" key="3">
    <source>
        <dbReference type="Proteomes" id="UP000294689"/>
    </source>
</evidence>
<accession>A0A4R7Q556</accession>
<dbReference type="OrthoDB" id="5405772at2"/>
<feature type="signal peptide" evidence="1">
    <location>
        <begin position="1"/>
        <end position="21"/>
    </location>
</feature>
<organism evidence="2 3">
    <name type="scientific">Gelidibacter sediminis</name>
    <dbReference type="NCBI Taxonomy" id="1608710"/>
    <lineage>
        <taxon>Bacteria</taxon>
        <taxon>Pseudomonadati</taxon>
        <taxon>Bacteroidota</taxon>
        <taxon>Flavobacteriia</taxon>
        <taxon>Flavobacteriales</taxon>
        <taxon>Flavobacteriaceae</taxon>
        <taxon>Gelidibacter</taxon>
    </lineage>
</organism>
<gene>
    <name evidence="2" type="ORF">BXY82_0060</name>
</gene>
<evidence type="ECO:0000313" key="2">
    <source>
        <dbReference type="EMBL" id="TDU42667.1"/>
    </source>
</evidence>
<evidence type="ECO:0000256" key="1">
    <source>
        <dbReference type="SAM" id="SignalP"/>
    </source>
</evidence>
<protein>
    <submittedName>
        <fullName evidence="2">Lipid-binding SYLF domain-containing protein</fullName>
    </submittedName>
</protein>
<proteinExistence type="predicted"/>
<feature type="chain" id="PRO_5020538927" evidence="1">
    <location>
        <begin position="22"/>
        <end position="176"/>
    </location>
</feature>